<evidence type="ECO:0000259" key="4">
    <source>
        <dbReference type="PROSITE" id="PS51184"/>
    </source>
</evidence>
<dbReference type="Gene3D" id="2.60.120.650">
    <property type="entry name" value="Cupin"/>
    <property type="match status" value="1"/>
</dbReference>
<dbReference type="Proteomes" id="UP000194151">
    <property type="component" value="Chromosome"/>
</dbReference>
<dbReference type="PANTHER" id="PTHR13096">
    <property type="entry name" value="MINA53 MYC INDUCED NUCLEAR ANTIGEN"/>
    <property type="match status" value="1"/>
</dbReference>
<dbReference type="EMBL" id="CP021108">
    <property type="protein sequence ID" value="ARP82981.1"/>
    <property type="molecule type" value="Genomic_DNA"/>
</dbReference>
<keyword evidence="6" id="KW-1185">Reference proteome</keyword>
<sequence>MGKIDLRISRNEFFRDYFERNFYIQEMALAADLLTRTDIESLLYGADPCDGTVRIFLNGVIPITEYARPYNDIDGPKYRFMAERIQRLFAEGATIVMNRVDNKISSVGTICDEIAEFVGERAVANAYICSGGVGTFGKHWDTHDVFAIQLHGRKRWRIYGSTHILPLAHQTSRDHKAQCPIVPLFDADIRAGDLIYIPRGWWHEATPLENQISTHIAIGVHTTKYIDYLIWFCETVGPTLVESRASMQDEENSALLTAALLPKITTLLQKKEYVREFLEQRFVQPMPRNFLVGSE</sequence>
<evidence type="ECO:0000313" key="6">
    <source>
        <dbReference type="Proteomes" id="UP000194151"/>
    </source>
</evidence>
<proteinExistence type="predicted"/>
<dbReference type="GO" id="GO:0046872">
    <property type="term" value="F:metal ion binding"/>
    <property type="evidence" value="ECO:0007669"/>
    <property type="project" value="UniProtKB-KW"/>
</dbReference>
<reference evidence="5 6" key="1">
    <citation type="submission" date="2017-05" db="EMBL/GenBank/DDBJ databases">
        <title>Complete and WGS of Bordetella genogroups.</title>
        <authorList>
            <person name="Spilker T."/>
            <person name="LiPuma J."/>
        </authorList>
    </citation>
    <scope>NUCLEOTIDE SEQUENCE [LARGE SCALE GENOMIC DNA]</scope>
    <source>
        <strain evidence="5 6">AU19157</strain>
    </source>
</reference>
<keyword evidence="3" id="KW-0408">Iron</keyword>
<evidence type="ECO:0000256" key="2">
    <source>
        <dbReference type="ARBA" id="ARBA00022723"/>
    </source>
</evidence>
<dbReference type="PROSITE" id="PS51184">
    <property type="entry name" value="JMJC"/>
    <property type="match status" value="1"/>
</dbReference>
<name>A0A1W6YPP2_9BORD</name>
<gene>
    <name evidence="5" type="ORF">CAL12_20615</name>
</gene>
<dbReference type="PANTHER" id="PTHR13096:SF8">
    <property type="entry name" value="RIBOSOMAL OXYGENASE 1"/>
    <property type="match status" value="1"/>
</dbReference>
<dbReference type="KEGG" id="bgv:CAL12_20615"/>
<dbReference type="Pfam" id="PF08007">
    <property type="entry name" value="JmjC_2"/>
    <property type="match status" value="1"/>
</dbReference>
<evidence type="ECO:0000313" key="5">
    <source>
        <dbReference type="EMBL" id="ARP82981.1"/>
    </source>
</evidence>
<dbReference type="RefSeq" id="WP_086066324.1">
    <property type="nucleotide sequence ID" value="NZ_CP021108.1"/>
</dbReference>
<dbReference type="SUPFAM" id="SSF51197">
    <property type="entry name" value="Clavaminate synthase-like"/>
    <property type="match status" value="1"/>
</dbReference>
<evidence type="ECO:0000256" key="1">
    <source>
        <dbReference type="ARBA" id="ARBA00001954"/>
    </source>
</evidence>
<evidence type="ECO:0000256" key="3">
    <source>
        <dbReference type="ARBA" id="ARBA00023004"/>
    </source>
</evidence>
<accession>A0A1W6YPP2</accession>
<dbReference type="AlphaFoldDB" id="A0A1W6YPP2"/>
<organism evidence="5 6">
    <name type="scientific">Bordetella genomosp. 8</name>
    <dbReference type="NCBI Taxonomy" id="1416806"/>
    <lineage>
        <taxon>Bacteria</taxon>
        <taxon>Pseudomonadati</taxon>
        <taxon>Pseudomonadota</taxon>
        <taxon>Betaproteobacteria</taxon>
        <taxon>Burkholderiales</taxon>
        <taxon>Alcaligenaceae</taxon>
        <taxon>Bordetella</taxon>
    </lineage>
</organism>
<dbReference type="OrthoDB" id="479699at2"/>
<dbReference type="SMART" id="SM00558">
    <property type="entry name" value="JmjC"/>
    <property type="match status" value="1"/>
</dbReference>
<feature type="domain" description="JmjC" evidence="4">
    <location>
        <begin position="74"/>
        <end position="237"/>
    </location>
</feature>
<keyword evidence="2" id="KW-0479">Metal-binding</keyword>
<dbReference type="InterPro" id="IPR003347">
    <property type="entry name" value="JmjC_dom"/>
</dbReference>
<dbReference type="STRING" id="1416806.CAL12_20615"/>
<comment type="cofactor">
    <cofactor evidence="1">
        <name>Fe(2+)</name>
        <dbReference type="ChEBI" id="CHEBI:29033"/>
    </cofactor>
</comment>
<protein>
    <recommendedName>
        <fullName evidence="4">JmjC domain-containing protein</fullName>
    </recommendedName>
</protein>
<dbReference type="InterPro" id="IPR039994">
    <property type="entry name" value="NO66-like"/>
</dbReference>